<dbReference type="FunFam" id="3.40.50.1580:FF:000004">
    <property type="entry name" value="Purine nucleoside phosphorylase"/>
    <property type="match status" value="1"/>
</dbReference>
<feature type="binding site" evidence="8">
    <location>
        <position position="256"/>
    </location>
    <ligand>
        <name>a purine D-ribonucleoside</name>
        <dbReference type="ChEBI" id="CHEBI:142355"/>
    </ligand>
</feature>
<feature type="domain" description="Nucleoside phosphorylase" evidence="9">
    <location>
        <begin position="35"/>
        <end position="303"/>
    </location>
</feature>
<evidence type="ECO:0000256" key="1">
    <source>
        <dbReference type="ARBA" id="ARBA00000755"/>
    </source>
</evidence>
<sequence length="306" mass="32788">MAESIPLEEYSRQLEHATAIVNSKIKGTPSQDSRVMIICGSGLGGIASTLDANTIIEIPYSDIPGFKISTVQGHAGKLVFGLMGTNKVPVMCMVGRLHFYEGYSFQETTFPVRVACKLGISIVIVTNAAGGINPSYNAGELMLIEDHVNLPGLAGWHPLRGPNLDNFGPRFLPLSDAYDHSLRSLFVETAQRELGLTRKINEGTYFFAAGPTFESRAEVRAIRALGGDAVGMSTVPEVIVARHCGMKVLALSLITNDAVGEKPPSAFSKNPKALEDGIASHAEVLKTADEASEDVKKIIEAVVNHL</sequence>
<proteinExistence type="inferred from homology"/>
<feature type="binding site" evidence="8">
    <location>
        <position position="74"/>
    </location>
    <ligand>
        <name>phosphate</name>
        <dbReference type="ChEBI" id="CHEBI:43474"/>
    </ligand>
</feature>
<comment type="function">
    <text evidence="6">The purine nucleoside phosphorylases catalyze the phosphorolytic breakdown of the N-glycosidic bond in the beta-(deoxy)ribonucleoside molecules, with the formation of the corresponding free purine bases and pentose-1-phosphate. Cleaves guanosine and inosine.</text>
</comment>
<dbReference type="RefSeq" id="XP_049181331.1">
    <property type="nucleotide sequence ID" value="XM_049322745.1"/>
</dbReference>
<dbReference type="Proteomes" id="UP001202479">
    <property type="component" value="Unassembled WGS sequence"/>
</dbReference>
<evidence type="ECO:0000256" key="8">
    <source>
        <dbReference type="PIRSR" id="PIRSR000477-2"/>
    </source>
</evidence>
<accession>A0AAI9SYN0</accession>
<organism evidence="10 11">
    <name type="scientific">Candida oxycetoniae</name>
    <dbReference type="NCBI Taxonomy" id="497107"/>
    <lineage>
        <taxon>Eukaryota</taxon>
        <taxon>Fungi</taxon>
        <taxon>Dikarya</taxon>
        <taxon>Ascomycota</taxon>
        <taxon>Saccharomycotina</taxon>
        <taxon>Pichiomycetes</taxon>
        <taxon>Debaryomycetaceae</taxon>
        <taxon>Candida/Lodderomyces clade</taxon>
        <taxon>Candida</taxon>
    </lineage>
</organism>
<dbReference type="GO" id="GO:0005737">
    <property type="term" value="C:cytoplasm"/>
    <property type="evidence" value="ECO:0007669"/>
    <property type="project" value="TreeGrafter"/>
</dbReference>
<comment type="pathway">
    <text evidence="2 7">Purine metabolism; purine nucleoside salvage.</text>
</comment>
<comment type="catalytic activity">
    <reaction evidence="1">
        <text>a purine D-ribonucleoside + phosphate = a purine nucleobase + alpha-D-ribose 1-phosphate</text>
        <dbReference type="Rhea" id="RHEA:19805"/>
        <dbReference type="ChEBI" id="CHEBI:26386"/>
        <dbReference type="ChEBI" id="CHEBI:43474"/>
        <dbReference type="ChEBI" id="CHEBI:57720"/>
        <dbReference type="ChEBI" id="CHEBI:142355"/>
        <dbReference type="EC" id="2.4.2.1"/>
    </reaction>
</comment>
<dbReference type="NCBIfam" id="TIGR01700">
    <property type="entry name" value="PNPH"/>
    <property type="match status" value="1"/>
</dbReference>
<gene>
    <name evidence="10" type="ORF">KGF56_001604</name>
</gene>
<feature type="binding site" evidence="8">
    <location>
        <begin position="96"/>
        <end position="98"/>
    </location>
    <ligand>
        <name>phosphate</name>
        <dbReference type="ChEBI" id="CHEBI:43474"/>
    </ligand>
</feature>
<comment type="similarity">
    <text evidence="3 7">Belongs to the PNP/MTAP phosphorylase family.</text>
</comment>
<feature type="binding site" evidence="8">
    <location>
        <position position="41"/>
    </location>
    <ligand>
        <name>phosphate</name>
        <dbReference type="ChEBI" id="CHEBI:43474"/>
    </ligand>
</feature>
<evidence type="ECO:0000256" key="4">
    <source>
        <dbReference type="ARBA" id="ARBA00022676"/>
    </source>
</evidence>
<dbReference type="CDD" id="cd09009">
    <property type="entry name" value="PNP-EcPNPII_like"/>
    <property type="match status" value="1"/>
</dbReference>
<feature type="binding site" evidence="8">
    <location>
        <position position="128"/>
    </location>
    <ligand>
        <name>phosphate</name>
        <dbReference type="ChEBI" id="CHEBI:43474"/>
    </ligand>
</feature>
<reference evidence="10" key="1">
    <citation type="journal article" date="2022" name="DNA Res.">
        <title>Genome analysis of five recently described species of the CUG-Ser clade uncovers Candida theae as a new hybrid lineage with pathogenic potential in the Candida parapsilosis species complex.</title>
        <authorList>
            <person name="Mixao V."/>
            <person name="Del Olmo V."/>
            <person name="Hegedusova E."/>
            <person name="Saus E."/>
            <person name="Pryszcz L."/>
            <person name="Cillingova A."/>
            <person name="Nosek J."/>
            <person name="Gabaldon T."/>
        </authorList>
    </citation>
    <scope>NUCLEOTIDE SEQUENCE</scope>
    <source>
        <strain evidence="10">CBS 10844</strain>
    </source>
</reference>
<evidence type="ECO:0000313" key="11">
    <source>
        <dbReference type="Proteomes" id="UP001202479"/>
    </source>
</evidence>
<evidence type="ECO:0000256" key="7">
    <source>
        <dbReference type="PIRNR" id="PIRNR000477"/>
    </source>
</evidence>
<dbReference type="PANTHER" id="PTHR11904">
    <property type="entry name" value="METHYLTHIOADENOSINE/PURINE NUCLEOSIDE PHOSPHORYLASE"/>
    <property type="match status" value="1"/>
</dbReference>
<dbReference type="InterPro" id="IPR000845">
    <property type="entry name" value="Nucleoside_phosphorylase_d"/>
</dbReference>
<evidence type="ECO:0000256" key="6">
    <source>
        <dbReference type="ARBA" id="ARBA00058131"/>
    </source>
</evidence>
<comment type="caution">
    <text evidence="10">The sequence shown here is derived from an EMBL/GenBank/DDBJ whole genome shotgun (WGS) entry which is preliminary data.</text>
</comment>
<dbReference type="GO" id="GO:0009116">
    <property type="term" value="P:nucleoside metabolic process"/>
    <property type="evidence" value="ECO:0007669"/>
    <property type="project" value="InterPro"/>
</dbReference>
<feature type="binding site" evidence="8">
    <location>
        <position position="214"/>
    </location>
    <ligand>
        <name>a purine D-ribonucleoside</name>
        <dbReference type="ChEBI" id="CHEBI:142355"/>
    </ligand>
</feature>
<dbReference type="InterPro" id="IPR011268">
    <property type="entry name" value="Purine_phosphorylase"/>
</dbReference>
<evidence type="ECO:0000259" key="9">
    <source>
        <dbReference type="Pfam" id="PF01048"/>
    </source>
</evidence>
<keyword evidence="5 7" id="KW-0808">Transferase</keyword>
<dbReference type="NCBIfam" id="NF006054">
    <property type="entry name" value="PRK08202.1"/>
    <property type="match status" value="1"/>
</dbReference>
<evidence type="ECO:0000256" key="2">
    <source>
        <dbReference type="ARBA" id="ARBA00005058"/>
    </source>
</evidence>
<dbReference type="AlphaFoldDB" id="A0AAI9SYN0"/>
<evidence type="ECO:0000256" key="5">
    <source>
        <dbReference type="ARBA" id="ARBA00022679"/>
    </source>
</evidence>
<dbReference type="SUPFAM" id="SSF53167">
    <property type="entry name" value="Purine and uridine phosphorylases"/>
    <property type="match status" value="1"/>
</dbReference>
<dbReference type="PIRSF" id="PIRSF000477">
    <property type="entry name" value="PurNPase"/>
    <property type="match status" value="1"/>
</dbReference>
<dbReference type="InterPro" id="IPR035994">
    <property type="entry name" value="Nucleoside_phosphorylase_sf"/>
</dbReference>
<dbReference type="EMBL" id="JAHUZD010000028">
    <property type="protein sequence ID" value="KAI3405586.1"/>
    <property type="molecule type" value="Genomic_DNA"/>
</dbReference>
<dbReference type="Pfam" id="PF01048">
    <property type="entry name" value="PNP_UDP_1"/>
    <property type="match status" value="1"/>
</dbReference>
<dbReference type="EC" id="2.4.2.1" evidence="7"/>
<dbReference type="NCBIfam" id="TIGR01697">
    <property type="entry name" value="PNPH-PUNA-XAPA"/>
    <property type="match status" value="1"/>
</dbReference>
<dbReference type="GO" id="GO:0004731">
    <property type="term" value="F:purine-nucleoside phosphorylase activity"/>
    <property type="evidence" value="ECO:0007669"/>
    <property type="project" value="UniProtKB-EC"/>
</dbReference>
<dbReference type="InterPro" id="IPR011270">
    <property type="entry name" value="Pur_Nuc_Pase_Ino/Guo-sp"/>
</dbReference>
<keyword evidence="4 7" id="KW-0328">Glycosyltransferase</keyword>
<dbReference type="Gene3D" id="3.40.50.1580">
    <property type="entry name" value="Nucleoside phosphorylase domain"/>
    <property type="match status" value="1"/>
</dbReference>
<keyword evidence="11" id="KW-1185">Reference proteome</keyword>
<protein>
    <recommendedName>
        <fullName evidence="7">Purine nucleoside phosphorylase</fullName>
        <ecNumber evidence="7">2.4.2.1</ecNumber>
    </recommendedName>
    <alternativeName>
        <fullName evidence="7">Inosine-guanosine phosphorylase</fullName>
    </alternativeName>
</protein>
<feature type="binding site" evidence="8">
    <location>
        <position position="233"/>
    </location>
    <ligand>
        <name>phosphate</name>
        <dbReference type="ChEBI" id="CHEBI:43474"/>
    </ligand>
</feature>
<evidence type="ECO:0000313" key="10">
    <source>
        <dbReference type="EMBL" id="KAI3405586.1"/>
    </source>
</evidence>
<dbReference type="PANTHER" id="PTHR11904:SF9">
    <property type="entry name" value="PURINE NUCLEOSIDE PHOSPHORYLASE-RELATED"/>
    <property type="match status" value="1"/>
</dbReference>
<dbReference type="GeneID" id="73379221"/>
<name>A0AAI9SYN0_9ASCO</name>
<evidence type="ECO:0000256" key="3">
    <source>
        <dbReference type="ARBA" id="ARBA00006751"/>
    </source>
</evidence>